<dbReference type="OrthoDB" id="10285447at2759"/>
<dbReference type="EMBL" id="JAENGZ010000640">
    <property type="protein sequence ID" value="KAG6955907.1"/>
    <property type="molecule type" value="Genomic_DNA"/>
</dbReference>
<dbReference type="Proteomes" id="UP000251314">
    <property type="component" value="Unassembled WGS sequence"/>
</dbReference>
<sequence length="131" mass="14814">MAPGYVVEDDSFVVERSGFSVVLLRRISKTRAELESTDPLPTIEYVVVWLLLLCVHGLCAAFLLAKGVIYFFMENPLMAYYANLLALPERRYFCLFGTLVGIVGALHGLQLALHLLWFINVEFPLCFLVLQ</sequence>
<accession>A0A329SJ48</accession>
<organism evidence="3 4">
    <name type="scientific">Phytophthora cactorum</name>
    <dbReference type="NCBI Taxonomy" id="29920"/>
    <lineage>
        <taxon>Eukaryota</taxon>
        <taxon>Sar</taxon>
        <taxon>Stramenopiles</taxon>
        <taxon>Oomycota</taxon>
        <taxon>Peronosporomycetes</taxon>
        <taxon>Peronosporales</taxon>
        <taxon>Peronosporaceae</taxon>
        <taxon>Phytophthora</taxon>
    </lineage>
</organism>
<feature type="transmembrane region" description="Helical" evidence="1">
    <location>
        <begin position="46"/>
        <end position="72"/>
    </location>
</feature>
<evidence type="ECO:0000313" key="4">
    <source>
        <dbReference type="Proteomes" id="UP000251314"/>
    </source>
</evidence>
<dbReference type="Proteomes" id="UP000688947">
    <property type="component" value="Unassembled WGS sequence"/>
</dbReference>
<dbReference type="VEuPathDB" id="FungiDB:PC110_g6926"/>
<evidence type="ECO:0000256" key="1">
    <source>
        <dbReference type="SAM" id="Phobius"/>
    </source>
</evidence>
<evidence type="ECO:0000313" key="2">
    <source>
        <dbReference type="EMBL" id="KAG6955907.1"/>
    </source>
</evidence>
<keyword evidence="4" id="KW-1185">Reference proteome</keyword>
<dbReference type="EMBL" id="MJFZ01000128">
    <property type="protein sequence ID" value="RAW36834.1"/>
    <property type="molecule type" value="Genomic_DNA"/>
</dbReference>
<keyword evidence="1" id="KW-1133">Transmembrane helix</keyword>
<keyword evidence="1" id="KW-0812">Transmembrane</keyword>
<evidence type="ECO:0000313" key="3">
    <source>
        <dbReference type="EMBL" id="RAW36834.1"/>
    </source>
</evidence>
<name>A0A329SJ48_9STRA</name>
<keyword evidence="1" id="KW-0472">Membrane</keyword>
<feature type="transmembrane region" description="Helical" evidence="1">
    <location>
        <begin position="93"/>
        <end position="119"/>
    </location>
</feature>
<reference evidence="3 4" key="1">
    <citation type="submission" date="2018-01" db="EMBL/GenBank/DDBJ databases">
        <title>Draft genome of the strawberry crown rot pathogen Phytophthora cactorum.</title>
        <authorList>
            <person name="Armitage A.D."/>
            <person name="Lysoe E."/>
            <person name="Nellist C.F."/>
            <person name="Harrison R.J."/>
            <person name="Brurberg M.B."/>
        </authorList>
    </citation>
    <scope>NUCLEOTIDE SEQUENCE [LARGE SCALE GENOMIC DNA]</scope>
    <source>
        <strain evidence="3 4">10300</strain>
    </source>
</reference>
<protein>
    <submittedName>
        <fullName evidence="3">Uncharacterized protein</fullName>
    </submittedName>
</protein>
<dbReference type="AlphaFoldDB" id="A0A329SJ48"/>
<proteinExistence type="predicted"/>
<comment type="caution">
    <text evidence="3">The sequence shown here is derived from an EMBL/GenBank/DDBJ whole genome shotgun (WGS) entry which is preliminary data.</text>
</comment>
<reference evidence="2" key="2">
    <citation type="submission" date="2021-01" db="EMBL/GenBank/DDBJ databases">
        <title>Phytophthora aleatoria, a newly-described species from Pinus radiata is distinct from Phytophthora cactorum isolates based on comparative genomics.</title>
        <authorList>
            <person name="Mcdougal R."/>
            <person name="Panda P."/>
            <person name="Williams N."/>
            <person name="Studholme D.J."/>
        </authorList>
    </citation>
    <scope>NUCLEOTIDE SEQUENCE</scope>
    <source>
        <strain evidence="2">NZFS 3830</strain>
    </source>
</reference>
<gene>
    <name evidence="2" type="ORF">JG687_00010905</name>
    <name evidence="3" type="ORF">PC110_g6926</name>
</gene>